<dbReference type="EMBL" id="MH680825">
    <property type="protein sequence ID" value="AXK90540.1"/>
    <property type="molecule type" value="Genomic_RNA"/>
</dbReference>
<reference evidence="2" key="1">
    <citation type="submission" date="2018-07" db="EMBL/GenBank/DDBJ databases">
        <title>Complete genome sequence of Potato virus T from Bolivia obtained from a 33-year-old sample.</title>
        <authorList>
            <person name="Adams I.P."/>
            <person name="Abad J."/>
            <person name="Fribourg C."/>
            <person name="Boonham N."/>
            <person name="Jones R.A.C."/>
        </authorList>
    </citation>
    <scope>NUCLEOTIDE SEQUENCE</scope>
    <source>
        <strain evidence="2">Bol</strain>
    </source>
</reference>
<dbReference type="Pfam" id="PF01107">
    <property type="entry name" value="MP"/>
    <property type="match status" value="1"/>
</dbReference>
<protein>
    <submittedName>
        <fullName evidence="2">Movement protein</fullName>
    </submittedName>
</protein>
<feature type="region of interest" description="Disordered" evidence="1">
    <location>
        <begin position="255"/>
        <end position="276"/>
    </location>
</feature>
<feature type="compositionally biased region" description="Basic and acidic residues" evidence="1">
    <location>
        <begin position="335"/>
        <end position="347"/>
    </location>
</feature>
<evidence type="ECO:0000313" key="2">
    <source>
        <dbReference type="EMBL" id="AXK90540.1"/>
    </source>
</evidence>
<feature type="region of interest" description="Disordered" evidence="1">
    <location>
        <begin position="309"/>
        <end position="358"/>
    </location>
</feature>
<feature type="compositionally biased region" description="Polar residues" evidence="1">
    <location>
        <begin position="316"/>
        <end position="334"/>
    </location>
</feature>
<feature type="compositionally biased region" description="Basic residues" evidence="1">
    <location>
        <begin position="255"/>
        <end position="267"/>
    </location>
</feature>
<sequence>MELISVEKFRRQWEEKESITGPVDSGAIYTSSPFHNLKTKWHVYKSECSVGLDLPDNGKIISKDIPLFDQEEIENIMKDDKQVFVHLGAFVFGLVAHFPVDEEVEGLVSIIDKRRTDLRRATLACRKIKFINGRCAFMMKPNFSVRKEDLRDGDTFCAAIKIKNLGFEGGFFPFSACGGVIYRTSNVSFAHAVDKTFASRTVHDLVGTDILSLDQLDQATLDDLEEVRKSPILRLTAPDEKVMIERGNWFQKKPAIRRRSFGKRRPQRSSSVRSASLPRFSCSDRIERGFESESLAGIVLDKKYGPNNFRSDKGGSSESDCGSLQQPMGRSGHSSPERWGSRADVKIPLRKNRNIFSE</sequence>
<evidence type="ECO:0000256" key="1">
    <source>
        <dbReference type="SAM" id="MobiDB-lite"/>
    </source>
</evidence>
<organism evidence="2">
    <name type="scientific">Potato virus T</name>
    <dbReference type="NCBI Taxonomy" id="36403"/>
    <lineage>
        <taxon>Viruses</taxon>
        <taxon>Riboviria</taxon>
        <taxon>Orthornavirae</taxon>
        <taxon>Kitrinoviricota</taxon>
        <taxon>Alsuviricetes</taxon>
        <taxon>Tymovirales</taxon>
        <taxon>Betaflexiviridae</taxon>
        <taxon>Trivirinae</taxon>
        <taxon>Tepovirus</taxon>
        <taxon>Tepovirus tafsolani</taxon>
    </lineage>
</organism>
<feature type="compositionally biased region" description="Basic residues" evidence="1">
    <location>
        <begin position="348"/>
        <end position="358"/>
    </location>
</feature>
<name>A0A346A695_9VIRU</name>
<proteinExistence type="predicted"/>
<accession>A0A346A695</accession>
<dbReference type="InterPro" id="IPR028919">
    <property type="entry name" value="Viral_movement"/>
</dbReference>